<protein>
    <submittedName>
        <fullName evidence="2">Toluene tolerance family protein</fullName>
    </submittedName>
</protein>
<evidence type="ECO:0000313" key="2">
    <source>
        <dbReference type="EMBL" id="QIM10656.1"/>
    </source>
</evidence>
<proteinExistence type="predicted"/>
<dbReference type="InterPro" id="IPR042245">
    <property type="entry name" value="Tgt2/MlaC_sf"/>
</dbReference>
<feature type="chain" id="PRO_5026245719" evidence="1">
    <location>
        <begin position="23"/>
        <end position="201"/>
    </location>
</feature>
<keyword evidence="1" id="KW-0732">Signal</keyword>
<dbReference type="AlphaFoldDB" id="A0A6G8F344"/>
<dbReference type="Pfam" id="PF05494">
    <property type="entry name" value="MlaC"/>
    <property type="match status" value="1"/>
</dbReference>
<feature type="signal peptide" evidence="1">
    <location>
        <begin position="1"/>
        <end position="22"/>
    </location>
</feature>
<accession>A0A6G8F344</accession>
<dbReference type="PANTHER" id="PTHR36573:SF1">
    <property type="entry name" value="INTERMEMBRANE PHOSPHOLIPID TRANSPORT SYSTEM BINDING PROTEIN MLAC"/>
    <property type="match status" value="1"/>
</dbReference>
<dbReference type="InterPro" id="IPR008869">
    <property type="entry name" value="MlaC/ttg2D"/>
</dbReference>
<reference evidence="2" key="1">
    <citation type="journal article" date="2020" name="J. ISSAAS">
        <title>Lactobacilli and other gastrointestinal microbiota of Peromyscus leucopus, reservoir host for agents of Lyme disease and other zoonoses in North America.</title>
        <authorList>
            <person name="Milovic A."/>
            <person name="Bassam K."/>
            <person name="Shao H."/>
            <person name="Chatzistamou I."/>
            <person name="Tufts D.M."/>
            <person name="Diuk-Wasser M."/>
            <person name="Barbour A.G."/>
        </authorList>
    </citation>
    <scope>NUCLEOTIDE SEQUENCE</scope>
    <source>
        <strain evidence="2">LL90</strain>
    </source>
</reference>
<dbReference type="Gene3D" id="3.10.450.710">
    <property type="entry name" value="Tgt2/MlaC"/>
    <property type="match status" value="1"/>
</dbReference>
<dbReference type="EMBL" id="MN990732">
    <property type="protein sequence ID" value="QIM10656.1"/>
    <property type="molecule type" value="Genomic_DNA"/>
</dbReference>
<dbReference type="PANTHER" id="PTHR36573">
    <property type="entry name" value="INTERMEMBRANE PHOSPHOLIPID TRANSPORT SYSTEM BINDING PROTEIN MLAC"/>
    <property type="match status" value="1"/>
</dbReference>
<evidence type="ECO:0000256" key="1">
    <source>
        <dbReference type="SAM" id="SignalP"/>
    </source>
</evidence>
<gene>
    <name evidence="2" type="ORF">PlAlph_5480</name>
</gene>
<sequence>MYKKIIMTIFCGLVLFAGSANAEVDAAKAENFVKSTTQEGLVSIINSNASQAERDARFEKLFNSALDLKFIGRFVLGRYWKTASETQRDKFINVYRKLNVKTWSKRFDDFKGKEFIFKGTSPSSSANQIFVNSVVPMDQAQPANVVWRVKEENGKFKIVDIIIENVSLAITARNEYTAFIKKSPNGLDGLIADLEKKISQE</sequence>
<organism evidence="2">
    <name type="scientific">uncultured Alphaproteobacteria bacterium</name>
    <dbReference type="NCBI Taxonomy" id="91750"/>
    <lineage>
        <taxon>Bacteria</taxon>
        <taxon>Pseudomonadati</taxon>
        <taxon>Pseudomonadota</taxon>
        <taxon>Alphaproteobacteria</taxon>
        <taxon>environmental samples</taxon>
    </lineage>
</organism>
<name>A0A6G8F344_9PROT</name>